<evidence type="ECO:0000256" key="1">
    <source>
        <dbReference type="SAM" id="MobiDB-lite"/>
    </source>
</evidence>
<feature type="chain" id="PRO_5042224098" evidence="2">
    <location>
        <begin position="22"/>
        <end position="108"/>
    </location>
</feature>
<feature type="signal peptide" evidence="2">
    <location>
        <begin position="1"/>
        <end position="21"/>
    </location>
</feature>
<comment type="caution">
    <text evidence="3">The sequence shown here is derived from an EMBL/GenBank/DDBJ whole genome shotgun (WGS) entry which is preliminary data.</text>
</comment>
<gene>
    <name evidence="3" type="ORF">B0H16DRAFT_1553494</name>
</gene>
<reference evidence="3" key="1">
    <citation type="submission" date="2023-03" db="EMBL/GenBank/DDBJ databases">
        <title>Massive genome expansion in bonnet fungi (Mycena s.s.) driven by repeated elements and novel gene families across ecological guilds.</title>
        <authorList>
            <consortium name="Lawrence Berkeley National Laboratory"/>
            <person name="Harder C.B."/>
            <person name="Miyauchi S."/>
            <person name="Viragh M."/>
            <person name="Kuo A."/>
            <person name="Thoen E."/>
            <person name="Andreopoulos B."/>
            <person name="Lu D."/>
            <person name="Skrede I."/>
            <person name="Drula E."/>
            <person name="Henrissat B."/>
            <person name="Morin E."/>
            <person name="Kohler A."/>
            <person name="Barry K."/>
            <person name="LaButti K."/>
            <person name="Morin E."/>
            <person name="Salamov A."/>
            <person name="Lipzen A."/>
            <person name="Mereny Z."/>
            <person name="Hegedus B."/>
            <person name="Baldrian P."/>
            <person name="Stursova M."/>
            <person name="Weitz H."/>
            <person name="Taylor A."/>
            <person name="Grigoriev I.V."/>
            <person name="Nagy L.G."/>
            <person name="Martin F."/>
            <person name="Kauserud H."/>
        </authorList>
    </citation>
    <scope>NUCLEOTIDE SEQUENCE</scope>
    <source>
        <strain evidence="3">CBHHK182m</strain>
    </source>
</reference>
<dbReference type="Proteomes" id="UP001215598">
    <property type="component" value="Unassembled WGS sequence"/>
</dbReference>
<proteinExistence type="predicted"/>
<dbReference type="AlphaFoldDB" id="A0AAD7IQD3"/>
<protein>
    <submittedName>
        <fullName evidence="3">Uncharacterized protein</fullName>
    </submittedName>
</protein>
<keyword evidence="2" id="KW-0732">Signal</keyword>
<keyword evidence="4" id="KW-1185">Reference proteome</keyword>
<evidence type="ECO:0000313" key="3">
    <source>
        <dbReference type="EMBL" id="KAJ7748020.1"/>
    </source>
</evidence>
<sequence length="108" mass="11410">MPDLSFFDLFHLLILAARSFALPIRPCGSARSRHARRPALARSRAALFLRLGPVGTSSSFGGSDWGGRASIARTAAGERRTAGGGSARLLDSRSRMQGARATPASPFV</sequence>
<name>A0AAD7IQD3_9AGAR</name>
<evidence type="ECO:0000313" key="4">
    <source>
        <dbReference type="Proteomes" id="UP001215598"/>
    </source>
</evidence>
<feature type="region of interest" description="Disordered" evidence="1">
    <location>
        <begin position="76"/>
        <end position="108"/>
    </location>
</feature>
<evidence type="ECO:0000256" key="2">
    <source>
        <dbReference type="SAM" id="SignalP"/>
    </source>
</evidence>
<organism evidence="3 4">
    <name type="scientific">Mycena metata</name>
    <dbReference type="NCBI Taxonomy" id="1033252"/>
    <lineage>
        <taxon>Eukaryota</taxon>
        <taxon>Fungi</taxon>
        <taxon>Dikarya</taxon>
        <taxon>Basidiomycota</taxon>
        <taxon>Agaricomycotina</taxon>
        <taxon>Agaricomycetes</taxon>
        <taxon>Agaricomycetidae</taxon>
        <taxon>Agaricales</taxon>
        <taxon>Marasmiineae</taxon>
        <taxon>Mycenaceae</taxon>
        <taxon>Mycena</taxon>
    </lineage>
</organism>
<dbReference type="EMBL" id="JARKIB010000074">
    <property type="protein sequence ID" value="KAJ7748020.1"/>
    <property type="molecule type" value="Genomic_DNA"/>
</dbReference>
<accession>A0AAD7IQD3</accession>